<feature type="transmembrane region" description="Helical" evidence="9">
    <location>
        <begin position="245"/>
        <end position="262"/>
    </location>
</feature>
<evidence type="ECO:0000313" key="11">
    <source>
        <dbReference type="EMBL" id="CUN04410.1"/>
    </source>
</evidence>
<keyword evidence="3" id="KW-1003">Cell membrane</keyword>
<dbReference type="EMBL" id="CYXY01000013">
    <property type="protein sequence ID" value="CUN04660.1"/>
    <property type="molecule type" value="Genomic_DNA"/>
</dbReference>
<dbReference type="EMBL" id="CP132968">
    <property type="protein sequence ID" value="WMD16923.1"/>
    <property type="molecule type" value="Genomic_DNA"/>
</dbReference>
<dbReference type="PROSITE" id="PS51104">
    <property type="entry name" value="PTS_EIIC_TYPE_2"/>
    <property type="match status" value="1"/>
</dbReference>
<evidence type="ECO:0000256" key="1">
    <source>
        <dbReference type="ARBA" id="ARBA00004651"/>
    </source>
</evidence>
<keyword evidence="7 9" id="KW-1133">Transmembrane helix</keyword>
<accession>A0A173TPV7</accession>
<feature type="transmembrane region" description="Helical" evidence="9">
    <location>
        <begin position="390"/>
        <end position="413"/>
    </location>
</feature>
<evidence type="ECO:0000256" key="6">
    <source>
        <dbReference type="ARBA" id="ARBA00022692"/>
    </source>
</evidence>
<sequence>MDAVFSFFKGIVDLGAAVMLPIVLIIIGLFFRMKLGQAIKSGLMVGIGFQGLCLVVNLLTTSIQPVIKYYQTMGSGFTTTDLGFAAVGAASWSVPFAPIVLPLIVIVNLILLKLKWTKVMNVDIWNYIHFIIPGAMAYALTDSIAVGVIVTLASSVLALFIGQIVAKPWQEFFGLEGTTCSTLSYIGTTFPLATLFNKIIDCIPGLNKIDVNMDKIESKLGFFGDPAVIGVVVGVLLGIITKQDIGTTLSIGMGVSAVLILIPRMVTVMMEGLTALGNAASAYMKSKMGDDAEIYIGMDIALGLGDPCCITSTVIAIPCVILMAFIIPNMTYFPIGLLTIVCYVTPMCVMASKGNLFRSIVTTILCLFLVTFLTNFFAPEATLMMKTTGVHISGMVTDGFFGQNPICILIGFIHRIIG</sequence>
<keyword evidence="2" id="KW-0813">Transport</keyword>
<organism evidence="11 15">
    <name type="scientific">Anaerostipes hadrus</name>
    <dbReference type="NCBI Taxonomy" id="649756"/>
    <lineage>
        <taxon>Bacteria</taxon>
        <taxon>Bacillati</taxon>
        <taxon>Bacillota</taxon>
        <taxon>Clostridia</taxon>
        <taxon>Lachnospirales</taxon>
        <taxon>Lachnospiraceae</taxon>
        <taxon>Anaerostipes</taxon>
    </lineage>
</organism>
<keyword evidence="4" id="KW-0762">Sugar transport</keyword>
<reference evidence="13" key="2">
    <citation type="submission" date="2023-08" db="EMBL/GenBank/DDBJ databases">
        <title>Complete Genome Sequences of butyrate producing Anaerostipes hadrus strains BA1 and GIF7 isolated from the terminal ileum of a healthy lean male.</title>
        <authorList>
            <person name="Low A."/>
            <person name="Sheludchenko M."/>
            <person name="Cheng H.E."/>
            <person name="Koh X.Q."/>
            <person name="Lee J."/>
        </authorList>
    </citation>
    <scope>NUCLEOTIDE SEQUENCE</scope>
    <source>
        <strain evidence="13">BA1</strain>
    </source>
</reference>
<dbReference type="Proteomes" id="UP000095598">
    <property type="component" value="Unassembled WGS sequence"/>
</dbReference>
<feature type="transmembrane region" description="Helical" evidence="9">
    <location>
        <begin position="83"/>
        <end position="112"/>
    </location>
</feature>
<reference evidence="14 15" key="1">
    <citation type="submission" date="2015-09" db="EMBL/GenBank/DDBJ databases">
        <authorList>
            <consortium name="Pathogen Informatics"/>
        </authorList>
    </citation>
    <scope>NUCLEOTIDE SEQUENCE [LARGE SCALE GENOMIC DNA]</scope>
    <source>
        <strain evidence="11 15">2789STDY5608868</strain>
        <strain evidence="12 14">2789STDY5834959</strain>
    </source>
</reference>
<dbReference type="InterPro" id="IPR013014">
    <property type="entry name" value="PTS_EIIC_2"/>
</dbReference>
<dbReference type="GO" id="GO:0015577">
    <property type="term" value="F:galactitol transmembrane transporter activity"/>
    <property type="evidence" value="ECO:0007669"/>
    <property type="project" value="InterPro"/>
</dbReference>
<evidence type="ECO:0000313" key="12">
    <source>
        <dbReference type="EMBL" id="CUN04660.1"/>
    </source>
</evidence>
<dbReference type="Pfam" id="PF03611">
    <property type="entry name" value="EIIC-GAT"/>
    <property type="match status" value="1"/>
</dbReference>
<dbReference type="PANTHER" id="PTHR37324:SF2">
    <property type="entry name" value="PTS SYSTEM GALACTITOL-SPECIFIC EIIC COMPONENT"/>
    <property type="match status" value="1"/>
</dbReference>
<dbReference type="Proteomes" id="UP000095553">
    <property type="component" value="Unassembled WGS sequence"/>
</dbReference>
<evidence type="ECO:0000313" key="14">
    <source>
        <dbReference type="Proteomes" id="UP000095553"/>
    </source>
</evidence>
<evidence type="ECO:0000256" key="8">
    <source>
        <dbReference type="ARBA" id="ARBA00023136"/>
    </source>
</evidence>
<gene>
    <name evidence="11" type="primary">gatC_5</name>
    <name evidence="12" type="synonym">gatC_2</name>
    <name evidence="11" type="ORF">ERS852425_02242</name>
    <name evidence="12" type="ORF">ERS852571_02184</name>
    <name evidence="13" type="ORF">RBI15_02140</name>
</gene>
<feature type="transmembrane region" description="Helical" evidence="9">
    <location>
        <begin position="6"/>
        <end position="31"/>
    </location>
</feature>
<dbReference type="Proteomes" id="UP001243496">
    <property type="component" value="Chromosome"/>
</dbReference>
<proteinExistence type="predicted"/>
<name>A0A173TPV7_ANAHA</name>
<dbReference type="InterPro" id="IPR013853">
    <property type="entry name" value="EIIC-GAT"/>
</dbReference>
<evidence type="ECO:0000259" key="10">
    <source>
        <dbReference type="PROSITE" id="PS51104"/>
    </source>
</evidence>
<keyword evidence="8 9" id="KW-0472">Membrane</keyword>
<dbReference type="InterPro" id="IPR004703">
    <property type="entry name" value="PTS_sugar-sp_permease"/>
</dbReference>
<feature type="transmembrane region" description="Helical" evidence="9">
    <location>
        <begin position="359"/>
        <end position="378"/>
    </location>
</feature>
<feature type="transmembrane region" description="Helical" evidence="9">
    <location>
        <begin position="43"/>
        <end position="63"/>
    </location>
</feature>
<keyword evidence="5" id="KW-0598">Phosphotransferase system</keyword>
<dbReference type="GO" id="GO:0009401">
    <property type="term" value="P:phosphoenolpyruvate-dependent sugar phosphotransferase system"/>
    <property type="evidence" value="ECO:0007669"/>
    <property type="project" value="UniProtKB-KW"/>
</dbReference>
<dbReference type="GO" id="GO:0005886">
    <property type="term" value="C:plasma membrane"/>
    <property type="evidence" value="ECO:0007669"/>
    <property type="project" value="UniProtKB-SubCell"/>
</dbReference>
<feature type="transmembrane region" description="Helical" evidence="9">
    <location>
        <begin position="146"/>
        <end position="166"/>
    </location>
</feature>
<dbReference type="PIRSF" id="PIRSF006304">
    <property type="entry name" value="GatC"/>
    <property type="match status" value="1"/>
</dbReference>
<feature type="transmembrane region" description="Helical" evidence="9">
    <location>
        <begin position="220"/>
        <end position="239"/>
    </location>
</feature>
<protein>
    <submittedName>
        <fullName evidence="11">PTS system galactitol-specific EIIC component</fullName>
    </submittedName>
    <submittedName>
        <fullName evidence="13">PTS transporter subunit IIC</fullName>
    </submittedName>
</protein>
<evidence type="ECO:0000256" key="9">
    <source>
        <dbReference type="SAM" id="Phobius"/>
    </source>
</evidence>
<evidence type="ECO:0000256" key="7">
    <source>
        <dbReference type="ARBA" id="ARBA00022989"/>
    </source>
</evidence>
<keyword evidence="6 9" id="KW-0812">Transmembrane</keyword>
<dbReference type="GeneID" id="92740167"/>
<evidence type="ECO:0000256" key="5">
    <source>
        <dbReference type="ARBA" id="ARBA00022683"/>
    </source>
</evidence>
<dbReference type="EMBL" id="CYXT01000018">
    <property type="protein sequence ID" value="CUN04410.1"/>
    <property type="molecule type" value="Genomic_DNA"/>
</dbReference>
<comment type="subcellular location">
    <subcellularLocation>
        <location evidence="1">Cell membrane</location>
        <topology evidence="1">Multi-pass membrane protein</topology>
    </subcellularLocation>
</comment>
<dbReference type="AlphaFoldDB" id="A0A173TPV7"/>
<evidence type="ECO:0000256" key="4">
    <source>
        <dbReference type="ARBA" id="ARBA00022597"/>
    </source>
</evidence>
<evidence type="ECO:0000313" key="15">
    <source>
        <dbReference type="Proteomes" id="UP000095598"/>
    </source>
</evidence>
<evidence type="ECO:0000313" key="13">
    <source>
        <dbReference type="EMBL" id="WMD16923.1"/>
    </source>
</evidence>
<feature type="domain" description="PTS EIIC type-2" evidence="10">
    <location>
        <begin position="8"/>
        <end position="418"/>
    </location>
</feature>
<evidence type="ECO:0000256" key="3">
    <source>
        <dbReference type="ARBA" id="ARBA00022475"/>
    </source>
</evidence>
<evidence type="ECO:0000256" key="2">
    <source>
        <dbReference type="ARBA" id="ARBA00022448"/>
    </source>
</evidence>
<dbReference type="RefSeq" id="WP_055073122.1">
    <property type="nucleotide sequence ID" value="NZ_CP132968.1"/>
</dbReference>
<dbReference type="PANTHER" id="PTHR37324">
    <property type="entry name" value="PTS SYSTEM GALACTITOL-SPECIFIC EIIC COMPONENT"/>
    <property type="match status" value="1"/>
</dbReference>